<evidence type="ECO:0000313" key="4">
    <source>
        <dbReference type="Proteomes" id="UP000694941"/>
    </source>
</evidence>
<keyword evidence="4" id="KW-1185">Reference proteome</keyword>
<dbReference type="RefSeq" id="XP_013789578.1">
    <property type="nucleotide sequence ID" value="XM_013934124.2"/>
</dbReference>
<keyword evidence="3" id="KW-0732">Signal</keyword>
<evidence type="ECO:0000256" key="1">
    <source>
        <dbReference type="ARBA" id="ARBA00004613"/>
    </source>
</evidence>
<dbReference type="GeneID" id="106473445"/>
<evidence type="ECO:0000256" key="2">
    <source>
        <dbReference type="ARBA" id="ARBA00022525"/>
    </source>
</evidence>
<reference evidence="5" key="1">
    <citation type="submission" date="2025-08" db="UniProtKB">
        <authorList>
            <consortium name="RefSeq"/>
        </authorList>
    </citation>
    <scope>IDENTIFICATION</scope>
    <source>
        <tissue evidence="5">Muscle</tissue>
    </source>
</reference>
<keyword evidence="2" id="KW-0964">Secreted</keyword>
<dbReference type="Proteomes" id="UP000694941">
    <property type="component" value="Unplaced"/>
</dbReference>
<evidence type="ECO:0000256" key="3">
    <source>
        <dbReference type="ARBA" id="ARBA00022729"/>
    </source>
</evidence>
<evidence type="ECO:0000313" key="5">
    <source>
        <dbReference type="RefSeq" id="XP_013789578.1"/>
    </source>
</evidence>
<accession>A0ABM1BVP0</accession>
<protein>
    <submittedName>
        <fullName evidence="5">Balbiani ring protein 3-like isoform X2</fullName>
    </submittedName>
</protein>
<proteinExistence type="predicted"/>
<comment type="subcellular location">
    <subcellularLocation>
        <location evidence="1">Secreted</location>
    </subcellularLocation>
</comment>
<name>A0ABM1BVP0_LIMPO</name>
<gene>
    <name evidence="5" type="primary">LOC106473445</name>
</gene>
<sequence>MADVEKHIRCRCECTLKPSSCNRQQKFVKDDCRCICRDDSKMKRCSSKGKFWDSESCQCRCSMLSRRMCSTGFYYDLKRCNADEAFRPIPRLIRQDGWDMTE</sequence>
<dbReference type="InterPro" id="IPR004153">
    <property type="entry name" value="CXCXC_repeat"/>
</dbReference>
<dbReference type="Pfam" id="PF03128">
    <property type="entry name" value="CXCXC"/>
    <property type="match status" value="1"/>
</dbReference>
<organism evidence="4 5">
    <name type="scientific">Limulus polyphemus</name>
    <name type="common">Atlantic horseshoe crab</name>
    <dbReference type="NCBI Taxonomy" id="6850"/>
    <lineage>
        <taxon>Eukaryota</taxon>
        <taxon>Metazoa</taxon>
        <taxon>Ecdysozoa</taxon>
        <taxon>Arthropoda</taxon>
        <taxon>Chelicerata</taxon>
        <taxon>Merostomata</taxon>
        <taxon>Xiphosura</taxon>
        <taxon>Limulidae</taxon>
        <taxon>Limulus</taxon>
    </lineage>
</organism>